<dbReference type="GO" id="GO:0006275">
    <property type="term" value="P:regulation of DNA replication"/>
    <property type="evidence" value="ECO:0007669"/>
    <property type="project" value="InterPro"/>
</dbReference>
<dbReference type="EMBL" id="JAPAAF010000028">
    <property type="protein sequence ID" value="MCW0484046.1"/>
    <property type="molecule type" value="Genomic_DNA"/>
</dbReference>
<reference evidence="2" key="1">
    <citation type="submission" date="2022-10" db="EMBL/GenBank/DDBJ databases">
        <title>Gaoshiqiia sediminis gen. nov., sp. nov., isolated from coastal sediment.</title>
        <authorList>
            <person name="Yu W.X."/>
            <person name="Mu D.S."/>
            <person name="Du J.Z."/>
            <person name="Liang Y.Q."/>
        </authorList>
    </citation>
    <scope>NUCLEOTIDE SEQUENCE</scope>
    <source>
        <strain evidence="2">A06</strain>
    </source>
</reference>
<dbReference type="SUPFAM" id="SSF48295">
    <property type="entry name" value="TrpR-like"/>
    <property type="match status" value="1"/>
</dbReference>
<evidence type="ECO:0000259" key="1">
    <source>
        <dbReference type="SMART" id="SM00760"/>
    </source>
</evidence>
<name>A0AA41Y9G1_9BACT</name>
<dbReference type="RefSeq" id="WP_282592638.1">
    <property type="nucleotide sequence ID" value="NZ_JAPAAF010000028.1"/>
</dbReference>
<dbReference type="PANTHER" id="PTHR30050:SF2">
    <property type="entry name" value="CHROMOSOMAL REPLICATION INITIATOR PROTEIN DNAA"/>
    <property type="match status" value="1"/>
</dbReference>
<protein>
    <recommendedName>
        <fullName evidence="1">Chromosomal replication initiator DnaA C-terminal domain-containing protein</fullName>
    </recommendedName>
</protein>
<dbReference type="GO" id="GO:0003688">
    <property type="term" value="F:DNA replication origin binding"/>
    <property type="evidence" value="ECO:0007669"/>
    <property type="project" value="TreeGrafter"/>
</dbReference>
<gene>
    <name evidence="2" type="ORF">N2K84_14990</name>
</gene>
<dbReference type="GO" id="GO:0005524">
    <property type="term" value="F:ATP binding"/>
    <property type="evidence" value="ECO:0007669"/>
    <property type="project" value="InterPro"/>
</dbReference>
<dbReference type="Proteomes" id="UP001163821">
    <property type="component" value="Unassembled WGS sequence"/>
</dbReference>
<dbReference type="Pfam" id="PF08299">
    <property type="entry name" value="Bac_DnaA_C"/>
    <property type="match status" value="1"/>
</dbReference>
<evidence type="ECO:0000313" key="3">
    <source>
        <dbReference type="Proteomes" id="UP001163821"/>
    </source>
</evidence>
<proteinExistence type="predicted"/>
<dbReference type="InterPro" id="IPR010921">
    <property type="entry name" value="Trp_repressor/repl_initiator"/>
</dbReference>
<dbReference type="AlphaFoldDB" id="A0AA41Y9G1"/>
<comment type="caution">
    <text evidence="2">The sequence shown here is derived from an EMBL/GenBank/DDBJ whole genome shotgun (WGS) entry which is preliminary data.</text>
</comment>
<dbReference type="GO" id="GO:0006270">
    <property type="term" value="P:DNA replication initiation"/>
    <property type="evidence" value="ECO:0007669"/>
    <property type="project" value="InterPro"/>
</dbReference>
<sequence>MKMNAYLIPGLKRLEDFVAESFGVTVDDMKKPSRKRTWTEARQFAMWYRKKFTKEPLKSIGKRYGGRDHATVIHAAKTVNNLIETSPEFNGKAQQALNEIRKMNRIINV</sequence>
<evidence type="ECO:0000313" key="2">
    <source>
        <dbReference type="EMBL" id="MCW0484046.1"/>
    </source>
</evidence>
<dbReference type="PANTHER" id="PTHR30050">
    <property type="entry name" value="CHROMOSOMAL REPLICATION INITIATOR PROTEIN DNAA"/>
    <property type="match status" value="1"/>
</dbReference>
<dbReference type="InterPro" id="IPR013159">
    <property type="entry name" value="DnaA_C"/>
</dbReference>
<keyword evidence="3" id="KW-1185">Reference proteome</keyword>
<feature type="domain" description="Chromosomal replication initiator DnaA C-terminal" evidence="1">
    <location>
        <begin position="10"/>
        <end position="79"/>
    </location>
</feature>
<accession>A0AA41Y9G1</accession>
<organism evidence="2 3">
    <name type="scientific">Gaoshiqia sediminis</name>
    <dbReference type="NCBI Taxonomy" id="2986998"/>
    <lineage>
        <taxon>Bacteria</taxon>
        <taxon>Pseudomonadati</taxon>
        <taxon>Bacteroidota</taxon>
        <taxon>Bacteroidia</taxon>
        <taxon>Marinilabiliales</taxon>
        <taxon>Prolixibacteraceae</taxon>
        <taxon>Gaoshiqia</taxon>
    </lineage>
</organism>
<dbReference type="Gene3D" id="1.10.1750.10">
    <property type="match status" value="1"/>
</dbReference>
<dbReference type="GO" id="GO:0005886">
    <property type="term" value="C:plasma membrane"/>
    <property type="evidence" value="ECO:0007669"/>
    <property type="project" value="TreeGrafter"/>
</dbReference>
<dbReference type="SMART" id="SM00760">
    <property type="entry name" value="Bac_DnaA_C"/>
    <property type="match status" value="1"/>
</dbReference>
<dbReference type="CDD" id="cd06571">
    <property type="entry name" value="Bac_DnaA_C"/>
    <property type="match status" value="1"/>
</dbReference>